<proteinExistence type="predicted"/>
<protein>
    <submittedName>
        <fullName evidence="1">Uncharacterized protein</fullName>
    </submittedName>
</protein>
<dbReference type="EMBL" id="CM047905">
    <property type="protein sequence ID" value="KAJ0089249.1"/>
    <property type="molecule type" value="Genomic_DNA"/>
</dbReference>
<gene>
    <name evidence="1" type="ORF">Patl1_33270</name>
</gene>
<organism evidence="1 2">
    <name type="scientific">Pistacia atlantica</name>
    <dbReference type="NCBI Taxonomy" id="434234"/>
    <lineage>
        <taxon>Eukaryota</taxon>
        <taxon>Viridiplantae</taxon>
        <taxon>Streptophyta</taxon>
        <taxon>Embryophyta</taxon>
        <taxon>Tracheophyta</taxon>
        <taxon>Spermatophyta</taxon>
        <taxon>Magnoliopsida</taxon>
        <taxon>eudicotyledons</taxon>
        <taxon>Gunneridae</taxon>
        <taxon>Pentapetalae</taxon>
        <taxon>rosids</taxon>
        <taxon>malvids</taxon>
        <taxon>Sapindales</taxon>
        <taxon>Anacardiaceae</taxon>
        <taxon>Pistacia</taxon>
    </lineage>
</organism>
<evidence type="ECO:0000313" key="2">
    <source>
        <dbReference type="Proteomes" id="UP001164250"/>
    </source>
</evidence>
<comment type="caution">
    <text evidence="1">The sequence shown here is derived from an EMBL/GenBank/DDBJ whole genome shotgun (WGS) entry which is preliminary data.</text>
</comment>
<name>A0ACC1ARP2_9ROSI</name>
<accession>A0ACC1ARP2</accession>
<reference evidence="2" key="1">
    <citation type="journal article" date="2023" name="G3 (Bethesda)">
        <title>Genome assembly and association tests identify interacting loci associated with vigor, precocity, and sex in interspecific pistachio rootstocks.</title>
        <authorList>
            <person name="Palmer W."/>
            <person name="Jacygrad E."/>
            <person name="Sagayaradj S."/>
            <person name="Cavanaugh K."/>
            <person name="Han R."/>
            <person name="Bertier L."/>
            <person name="Beede B."/>
            <person name="Kafkas S."/>
            <person name="Golino D."/>
            <person name="Preece J."/>
            <person name="Michelmore R."/>
        </authorList>
    </citation>
    <scope>NUCLEOTIDE SEQUENCE [LARGE SCALE GENOMIC DNA]</scope>
</reference>
<keyword evidence="2" id="KW-1185">Reference proteome</keyword>
<sequence length="59" mass="6861">MLAFSKPKTLKIEHFYLSITQTSPTKLTGFLFINSTPFNTNVESNTFIQHKKENKKKKN</sequence>
<dbReference type="Proteomes" id="UP001164250">
    <property type="component" value="Chromosome 9"/>
</dbReference>
<evidence type="ECO:0000313" key="1">
    <source>
        <dbReference type="EMBL" id="KAJ0089249.1"/>
    </source>
</evidence>